<organism evidence="4 5">
    <name type="scientific">Sphingomonas alpina</name>
    <dbReference type="NCBI Taxonomy" id="653931"/>
    <lineage>
        <taxon>Bacteria</taxon>
        <taxon>Pseudomonadati</taxon>
        <taxon>Pseudomonadota</taxon>
        <taxon>Alphaproteobacteria</taxon>
        <taxon>Sphingomonadales</taxon>
        <taxon>Sphingomonadaceae</taxon>
        <taxon>Sphingomonas</taxon>
    </lineage>
</organism>
<feature type="domain" description="FHA" evidence="3">
    <location>
        <begin position="28"/>
        <end position="77"/>
    </location>
</feature>
<dbReference type="InterPro" id="IPR000253">
    <property type="entry name" value="FHA_dom"/>
</dbReference>
<dbReference type="PROSITE" id="PS50006">
    <property type="entry name" value="FHA_DOMAIN"/>
    <property type="match status" value="1"/>
</dbReference>
<dbReference type="RefSeq" id="WP_187763356.1">
    <property type="nucleotide sequence ID" value="NZ_CP061038.1"/>
</dbReference>
<dbReference type="InterPro" id="IPR008984">
    <property type="entry name" value="SMAD_FHA_dom_sf"/>
</dbReference>
<dbReference type="EMBL" id="CP061038">
    <property type="protein sequence ID" value="QNQ11070.1"/>
    <property type="molecule type" value="Genomic_DNA"/>
</dbReference>
<protein>
    <submittedName>
        <fullName evidence="4">Cytochrome c3 family protein</fullName>
    </submittedName>
</protein>
<evidence type="ECO:0000256" key="1">
    <source>
        <dbReference type="ARBA" id="ARBA00022729"/>
    </source>
</evidence>
<dbReference type="KEGG" id="spap:H3Z74_07910"/>
<keyword evidence="2" id="KW-0472">Membrane</keyword>
<dbReference type="InterPro" id="IPR036280">
    <property type="entry name" value="Multihaem_cyt_sf"/>
</dbReference>
<dbReference type="Pfam" id="PF00498">
    <property type="entry name" value="FHA"/>
    <property type="match status" value="1"/>
</dbReference>
<feature type="transmembrane region" description="Helical" evidence="2">
    <location>
        <begin position="143"/>
        <end position="163"/>
    </location>
</feature>
<dbReference type="Gene3D" id="2.60.200.20">
    <property type="match status" value="1"/>
</dbReference>
<keyword evidence="2" id="KW-1133">Transmembrane helix</keyword>
<name>A0A7H0LN17_9SPHN</name>
<keyword evidence="2" id="KW-0812">Transmembrane</keyword>
<dbReference type="CDD" id="cd08168">
    <property type="entry name" value="Cytochrom_C3"/>
    <property type="match status" value="1"/>
</dbReference>
<evidence type="ECO:0000313" key="5">
    <source>
        <dbReference type="Proteomes" id="UP000516148"/>
    </source>
</evidence>
<evidence type="ECO:0000256" key="2">
    <source>
        <dbReference type="SAM" id="Phobius"/>
    </source>
</evidence>
<keyword evidence="5" id="KW-1185">Reference proteome</keyword>
<dbReference type="SUPFAM" id="SSF49879">
    <property type="entry name" value="SMAD/FHA domain"/>
    <property type="match status" value="1"/>
</dbReference>
<dbReference type="PANTHER" id="PTHR35038">
    <property type="entry name" value="DISSIMILATORY SULFITE REDUCTASE SIRA"/>
    <property type="match status" value="1"/>
</dbReference>
<dbReference type="Gene3D" id="3.90.10.10">
    <property type="entry name" value="Cytochrome C3"/>
    <property type="match status" value="3"/>
</dbReference>
<dbReference type="Proteomes" id="UP000516148">
    <property type="component" value="Chromosome"/>
</dbReference>
<dbReference type="SUPFAM" id="SSF48695">
    <property type="entry name" value="Multiheme cytochromes"/>
    <property type="match status" value="1"/>
</dbReference>
<dbReference type="InterPro" id="IPR051829">
    <property type="entry name" value="Multiheme_Cytochr_ET"/>
</dbReference>
<sequence length="603" mass="64575">MSFLIRQISHTADGREIVRGVTHADDSLTIGRAANNDIALPDLAVTPYHARIDLQDDKRITITALGTLGFEVDGRTRSKCDVNSAKGAEIAIGGHRITVSHDAEDHVVLTVQRVEAVSDAAEYREEATAFSLHDLMLSKRRSAYILAIGILLVFLAWPVWTFMHPAEDKRSIYAFTADHNWSSGPLSQAHHELEGKCTACHQQAFVSVRDTSCTACHKDAHEHAPPSRLAGARAMPGLGGRLLQGVATAFGKPEAGACVDCHTEHEGAGPMPPTAQAFCTDCHGSLKQRLADTKIENAGDFGTTHPQFRPLVAAKAGAQPALSRVSLDARPLDESGLKFPHKLHLDTRGGAAQMARTLRDRKGYGDALVCADCHRPTADGVRFLPVDMEQDCQACHSLAFDRIGGTVRTLRHGDAAQMMADLRALYRSTAPPRPLQLGGMARRRPGHYAEGQVYNIYFGAAARRPAAGDAAIRAVFSPGGACFDCHTVTPPGVGGAADWTVMPVHQASRYMMKGWFDHKPHRTETCVSCHAAPSSMRSADLLLPGIATCRTCHGGEGSKAKVPSTCASCHSYHAGPDAPWVSHLSPKRVAAMRPGDPGGGAVP</sequence>
<reference evidence="4 5" key="1">
    <citation type="submission" date="2020-09" db="EMBL/GenBank/DDBJ databases">
        <title>Sphingomonas sp., a new species isolated from pork steak.</title>
        <authorList>
            <person name="Heidler von Heilborn D."/>
        </authorList>
    </citation>
    <scope>NUCLEOTIDE SEQUENCE [LARGE SCALE GENOMIC DNA]</scope>
    <source>
        <strain evidence="5">S8-3T</strain>
    </source>
</reference>
<proteinExistence type="predicted"/>
<dbReference type="AlphaFoldDB" id="A0A7H0LN17"/>
<dbReference type="CDD" id="cd00060">
    <property type="entry name" value="FHA"/>
    <property type="match status" value="1"/>
</dbReference>
<evidence type="ECO:0000313" key="4">
    <source>
        <dbReference type="EMBL" id="QNQ11070.1"/>
    </source>
</evidence>
<evidence type="ECO:0000259" key="3">
    <source>
        <dbReference type="PROSITE" id="PS50006"/>
    </source>
</evidence>
<keyword evidence="1" id="KW-0732">Signal</keyword>
<gene>
    <name evidence="4" type="ORF">H3Z74_07910</name>
</gene>
<accession>A0A7H0LN17</accession>